<dbReference type="PRINTS" id="PR00032">
    <property type="entry name" value="HTHARAC"/>
</dbReference>
<dbReference type="PROSITE" id="PS00041">
    <property type="entry name" value="HTH_ARAC_FAMILY_1"/>
    <property type="match status" value="1"/>
</dbReference>
<proteinExistence type="predicted"/>
<evidence type="ECO:0000256" key="3">
    <source>
        <dbReference type="ARBA" id="ARBA00023163"/>
    </source>
</evidence>
<dbReference type="SMART" id="SM00342">
    <property type="entry name" value="HTH_ARAC"/>
    <property type="match status" value="1"/>
</dbReference>
<evidence type="ECO:0000256" key="1">
    <source>
        <dbReference type="ARBA" id="ARBA00023015"/>
    </source>
</evidence>
<accession>A0A1B2DIU5</accession>
<keyword evidence="2" id="KW-0238">DNA-binding</keyword>
<dbReference type="PANTHER" id="PTHR43280">
    <property type="entry name" value="ARAC-FAMILY TRANSCRIPTIONAL REGULATOR"/>
    <property type="match status" value="1"/>
</dbReference>
<protein>
    <recommendedName>
        <fullName evidence="7">AraC family transcriptional regulator</fullName>
    </recommendedName>
</protein>
<feature type="domain" description="HTH araC/xylS-type" evidence="4">
    <location>
        <begin position="48"/>
        <end position="146"/>
    </location>
</feature>
<dbReference type="SUPFAM" id="SSF53807">
    <property type="entry name" value="Helical backbone' metal receptor"/>
    <property type="match status" value="1"/>
</dbReference>
<dbReference type="PANTHER" id="PTHR43280:SF28">
    <property type="entry name" value="HTH-TYPE TRANSCRIPTIONAL ACTIVATOR RHAS"/>
    <property type="match status" value="1"/>
</dbReference>
<dbReference type="PROSITE" id="PS01124">
    <property type="entry name" value="HTH_ARAC_FAMILY_2"/>
    <property type="match status" value="1"/>
</dbReference>
<organism evidence="6">
    <name type="scientific">Paenibacillus sp. BIHB 4019</name>
    <dbReference type="NCBI Taxonomy" id="1870819"/>
    <lineage>
        <taxon>Bacteria</taxon>
        <taxon>Bacillati</taxon>
        <taxon>Bacillota</taxon>
        <taxon>Bacilli</taxon>
        <taxon>Bacillales</taxon>
        <taxon>Paenibacillaceae</taxon>
        <taxon>Paenibacillus</taxon>
    </lineage>
</organism>
<dbReference type="InterPro" id="IPR002491">
    <property type="entry name" value="ABC_transptr_periplasmic_BD"/>
</dbReference>
<dbReference type="EMBL" id="CP016808">
    <property type="protein sequence ID" value="ANY67638.1"/>
    <property type="molecule type" value="Genomic_DNA"/>
</dbReference>
<dbReference type="Pfam" id="PF01497">
    <property type="entry name" value="Peripla_BP_2"/>
    <property type="match status" value="1"/>
</dbReference>
<dbReference type="InterPro" id="IPR018060">
    <property type="entry name" value="HTH_AraC"/>
</dbReference>
<gene>
    <name evidence="6" type="ORF">BBD42_14990</name>
</gene>
<evidence type="ECO:0008006" key="7">
    <source>
        <dbReference type="Google" id="ProtNLM"/>
    </source>
</evidence>
<dbReference type="Gene3D" id="1.10.10.60">
    <property type="entry name" value="Homeodomain-like"/>
    <property type="match status" value="2"/>
</dbReference>
<reference evidence="6" key="1">
    <citation type="submission" date="2016-08" db="EMBL/GenBank/DDBJ databases">
        <title>Complete Genome Seqeunce of Paenibacillus sp. BIHB 4019 from tea rhizoplane.</title>
        <authorList>
            <person name="Thakur R."/>
            <person name="Swarnkar M.K."/>
            <person name="Gulati A."/>
        </authorList>
    </citation>
    <scope>NUCLEOTIDE SEQUENCE [LARGE SCALE GENOMIC DNA]</scope>
    <source>
        <strain evidence="6">BIHB4019</strain>
    </source>
</reference>
<evidence type="ECO:0000256" key="2">
    <source>
        <dbReference type="ARBA" id="ARBA00023125"/>
    </source>
</evidence>
<dbReference type="AlphaFoldDB" id="A0A1B2DIU5"/>
<keyword evidence="1" id="KW-0805">Transcription regulation</keyword>
<keyword evidence="3" id="KW-0804">Transcription</keyword>
<evidence type="ECO:0000313" key="6">
    <source>
        <dbReference type="EMBL" id="ANY67638.1"/>
    </source>
</evidence>
<dbReference type="SUPFAM" id="SSF46689">
    <property type="entry name" value="Homeodomain-like"/>
    <property type="match status" value="2"/>
</dbReference>
<dbReference type="GO" id="GO:0043565">
    <property type="term" value="F:sequence-specific DNA binding"/>
    <property type="evidence" value="ECO:0007669"/>
    <property type="project" value="InterPro"/>
</dbReference>
<dbReference type="Gene3D" id="3.40.50.1980">
    <property type="entry name" value="Nitrogenase molybdenum iron protein domain"/>
    <property type="match status" value="2"/>
</dbReference>
<dbReference type="Pfam" id="PF12833">
    <property type="entry name" value="HTH_18"/>
    <property type="match status" value="1"/>
</dbReference>
<feature type="domain" description="Fe/B12 periplasmic-binding" evidence="5">
    <location>
        <begin position="150"/>
        <end position="413"/>
    </location>
</feature>
<dbReference type="InterPro" id="IPR020449">
    <property type="entry name" value="Tscrpt_reg_AraC-type_HTH"/>
</dbReference>
<dbReference type="InterPro" id="IPR018062">
    <property type="entry name" value="HTH_AraC-typ_CS"/>
</dbReference>
<dbReference type="GO" id="GO:0003700">
    <property type="term" value="F:DNA-binding transcription factor activity"/>
    <property type="evidence" value="ECO:0007669"/>
    <property type="project" value="InterPro"/>
</dbReference>
<evidence type="ECO:0000259" key="4">
    <source>
        <dbReference type="PROSITE" id="PS01124"/>
    </source>
</evidence>
<dbReference type="InterPro" id="IPR009057">
    <property type="entry name" value="Homeodomain-like_sf"/>
</dbReference>
<evidence type="ECO:0000259" key="5">
    <source>
        <dbReference type="PROSITE" id="PS50983"/>
    </source>
</evidence>
<name>A0A1B2DIU5_9BACL</name>
<dbReference type="PROSITE" id="PS50983">
    <property type="entry name" value="FE_B12_PBP"/>
    <property type="match status" value="1"/>
</dbReference>
<dbReference type="RefSeq" id="WP_099518824.1">
    <property type="nucleotide sequence ID" value="NZ_CP016808.1"/>
</dbReference>
<sequence length="413" mass="47683">MRKPASVLQADDSYSYWKKQAAKAEFEQPAAALSEHENWPSEVKAMIDRTIHYMNEKYAEGMTRQKLSSIAGMSLWHYSHQFKHWVGQSPIDYLNSIRINKAKEQLLHSNLRIKEIAEKVGFEDEFYFSRKFKKAAGITPKQYAAWTNTRIASFSFPYAGHLLALGIIPCAAQVDPQRDVHRHAFFQHIPYPLRRSKRMEPDLVDYNRSALQQARPELILCDDMVNEQIIGSIGKIARTVVIPWLELDWRQQFRQIAALLGKGEDAACWLANYDQKAACAGERVRKLFQGDTISIVHLMQGHIVVYGRRNGGAVLYEDLKLNCPYDSENISILHEIKEQELPLFTGDRLLLIIDSDQASQHMWRQLQHSSVWTQLKAVKAGNVRRIQECPWLDYSPFAHNLMVEQAEELFRTN</sequence>